<organism evidence="1 2">
    <name type="scientific">Apiospora phragmitis</name>
    <dbReference type="NCBI Taxonomy" id="2905665"/>
    <lineage>
        <taxon>Eukaryota</taxon>
        <taxon>Fungi</taxon>
        <taxon>Dikarya</taxon>
        <taxon>Ascomycota</taxon>
        <taxon>Pezizomycotina</taxon>
        <taxon>Sordariomycetes</taxon>
        <taxon>Xylariomycetidae</taxon>
        <taxon>Amphisphaeriales</taxon>
        <taxon>Apiosporaceae</taxon>
        <taxon>Apiospora</taxon>
    </lineage>
</organism>
<keyword evidence="2" id="KW-1185">Reference proteome</keyword>
<comment type="caution">
    <text evidence="1">The sequence shown here is derived from an EMBL/GenBank/DDBJ whole genome shotgun (WGS) entry which is preliminary data.</text>
</comment>
<evidence type="ECO:0000313" key="1">
    <source>
        <dbReference type="EMBL" id="KAK8076530.1"/>
    </source>
</evidence>
<protein>
    <submittedName>
        <fullName evidence="1">Uncharacterized protein</fullName>
    </submittedName>
</protein>
<dbReference type="EMBL" id="JAQQWL010000004">
    <property type="protein sequence ID" value="KAK8076530.1"/>
    <property type="molecule type" value="Genomic_DNA"/>
</dbReference>
<name>A0ABR1VZ51_9PEZI</name>
<dbReference type="GeneID" id="92088274"/>
<dbReference type="Proteomes" id="UP001480595">
    <property type="component" value="Unassembled WGS sequence"/>
</dbReference>
<reference evidence="1 2" key="1">
    <citation type="submission" date="2023-01" db="EMBL/GenBank/DDBJ databases">
        <title>Analysis of 21 Apiospora genomes using comparative genomics revels a genus with tremendous synthesis potential of carbohydrate active enzymes and secondary metabolites.</title>
        <authorList>
            <person name="Sorensen T."/>
        </authorList>
    </citation>
    <scope>NUCLEOTIDE SEQUENCE [LARGE SCALE GENOMIC DNA]</scope>
    <source>
        <strain evidence="1 2">CBS 135458</strain>
    </source>
</reference>
<gene>
    <name evidence="1" type="ORF">PG994_003802</name>
</gene>
<sequence>MGTLRARPHCRMSPCFRNVPHEYDCTYDQHHVMACCWPSLSCQEDHLKLVFVRQLRVDPSLLLKSSHVASCVVEAIEKVSPLSIFGKDSIINVNDCKCVEIARGLHQPGPRGITTVLIGPGQAPGAPTSCYPSDGGQGRGRGYRYDKTERKLDIDCCEHQEYSASGWLQ</sequence>
<proteinExistence type="predicted"/>
<dbReference type="RefSeq" id="XP_066719489.1">
    <property type="nucleotide sequence ID" value="XM_066855211.1"/>
</dbReference>
<evidence type="ECO:0000313" key="2">
    <source>
        <dbReference type="Proteomes" id="UP001480595"/>
    </source>
</evidence>
<accession>A0ABR1VZ51</accession>